<name>A0A4Z0Y4Y2_9FIRM</name>
<keyword evidence="1" id="KW-0812">Transmembrane</keyword>
<dbReference type="Proteomes" id="UP000297714">
    <property type="component" value="Unassembled WGS sequence"/>
</dbReference>
<feature type="transmembrane region" description="Helical" evidence="1">
    <location>
        <begin position="82"/>
        <end position="101"/>
    </location>
</feature>
<keyword evidence="3" id="KW-1185">Reference proteome</keyword>
<feature type="transmembrane region" description="Helical" evidence="1">
    <location>
        <begin position="107"/>
        <end position="125"/>
    </location>
</feature>
<dbReference type="InterPro" id="IPR047928">
    <property type="entry name" value="Perm_prefix_1"/>
</dbReference>
<proteinExistence type="predicted"/>
<feature type="transmembrane region" description="Helical" evidence="1">
    <location>
        <begin position="150"/>
        <end position="173"/>
    </location>
</feature>
<organism evidence="2 3">
    <name type="scientific">Caproiciproducens galactitolivorans</name>
    <dbReference type="NCBI Taxonomy" id="642589"/>
    <lineage>
        <taxon>Bacteria</taxon>
        <taxon>Bacillati</taxon>
        <taxon>Bacillota</taxon>
        <taxon>Clostridia</taxon>
        <taxon>Eubacteriales</taxon>
        <taxon>Acutalibacteraceae</taxon>
        <taxon>Caproiciproducens</taxon>
    </lineage>
</organism>
<dbReference type="OrthoDB" id="1909850at2"/>
<dbReference type="NCBIfam" id="NF038403">
    <property type="entry name" value="perm_prefix_1"/>
    <property type="match status" value="1"/>
</dbReference>
<evidence type="ECO:0000256" key="1">
    <source>
        <dbReference type="SAM" id="Phobius"/>
    </source>
</evidence>
<keyword evidence="1" id="KW-0472">Membrane</keyword>
<comment type="caution">
    <text evidence="2">The sequence shown here is derived from an EMBL/GenBank/DDBJ whole genome shotgun (WGS) entry which is preliminary data.</text>
</comment>
<feature type="transmembrane region" description="Helical" evidence="1">
    <location>
        <begin position="193"/>
        <end position="211"/>
    </location>
</feature>
<protein>
    <submittedName>
        <fullName evidence="2">Uncharacterized protein</fullName>
    </submittedName>
</protein>
<evidence type="ECO:0000313" key="2">
    <source>
        <dbReference type="EMBL" id="TGJ77917.1"/>
    </source>
</evidence>
<dbReference type="AlphaFoldDB" id="A0A4Z0Y4Y2"/>
<sequence>MNKLKEYVDSLFRKYRQTSKIRDLKEEVYTNLEAKRMDLIAAGFSPDEAFDQVRNSITEVDSLIEGNIKIDRFSFCRERMQWMLISLLSVWVITIPLRVFYSVFALSYLLAFVILIAGVYYIYFLKQRGKQCQKQTVYVNILYYRKVKRVVWVLWSMYFLFSFVMTTCVYFGSNLWFSRPVHIDGPYALGNMLVNYFLPLLTIVIPFIFGLNERLALKYEVE</sequence>
<gene>
    <name evidence="2" type="ORF">CAGA_03260</name>
</gene>
<evidence type="ECO:0000313" key="3">
    <source>
        <dbReference type="Proteomes" id="UP000297714"/>
    </source>
</evidence>
<dbReference type="RefSeq" id="WP_135657005.1">
    <property type="nucleotide sequence ID" value="NZ_JAJUFJ010000001.1"/>
</dbReference>
<keyword evidence="1" id="KW-1133">Transmembrane helix</keyword>
<accession>A0A4Z0Y4Y2</accession>
<reference evidence="2 3" key="1">
    <citation type="submission" date="2019-04" db="EMBL/GenBank/DDBJ databases">
        <authorList>
            <person name="Poehlein A."/>
            <person name="Bengelsdorf F.R."/>
            <person name="Duerre P."/>
            <person name="Daniel R."/>
        </authorList>
    </citation>
    <scope>NUCLEOTIDE SEQUENCE [LARGE SCALE GENOMIC DNA]</scope>
    <source>
        <strain evidence="2 3">BS-1</strain>
    </source>
</reference>
<dbReference type="EMBL" id="SRMQ01000001">
    <property type="protein sequence ID" value="TGJ77917.1"/>
    <property type="molecule type" value="Genomic_DNA"/>
</dbReference>